<dbReference type="Gene3D" id="1.10.10.10">
    <property type="entry name" value="Winged helix-like DNA-binding domain superfamily/Winged helix DNA-binding domain"/>
    <property type="match status" value="1"/>
</dbReference>
<accession>A0ABW8L5Y3</accession>
<keyword evidence="7" id="KW-1185">Reference proteome</keyword>
<evidence type="ECO:0000259" key="5">
    <source>
        <dbReference type="PROSITE" id="PS50931"/>
    </source>
</evidence>
<dbReference type="Gene3D" id="3.40.190.10">
    <property type="entry name" value="Periplasmic binding protein-like II"/>
    <property type="match status" value="2"/>
</dbReference>
<feature type="domain" description="HTH lysR-type" evidence="5">
    <location>
        <begin position="1"/>
        <end position="58"/>
    </location>
</feature>
<dbReference type="RefSeq" id="WP_404676521.1">
    <property type="nucleotide sequence ID" value="NZ_JBJDOT010000051.1"/>
</dbReference>
<dbReference type="Proteomes" id="UP001620262">
    <property type="component" value="Unassembled WGS sequence"/>
</dbReference>
<evidence type="ECO:0000256" key="2">
    <source>
        <dbReference type="ARBA" id="ARBA00023015"/>
    </source>
</evidence>
<dbReference type="Pfam" id="PF03466">
    <property type="entry name" value="LysR_substrate"/>
    <property type="match status" value="1"/>
</dbReference>
<keyword evidence="2" id="KW-0805">Transcription regulation</keyword>
<evidence type="ECO:0000313" key="6">
    <source>
        <dbReference type="EMBL" id="MFK3866560.1"/>
    </source>
</evidence>
<name>A0ABW8L5Y3_9GAMM</name>
<dbReference type="InterPro" id="IPR036390">
    <property type="entry name" value="WH_DNA-bd_sf"/>
</dbReference>
<evidence type="ECO:0000256" key="1">
    <source>
        <dbReference type="ARBA" id="ARBA00009437"/>
    </source>
</evidence>
<keyword evidence="3" id="KW-0238">DNA-binding</keyword>
<gene>
    <name evidence="6" type="ORF">ACI2JU_22195</name>
</gene>
<sequence>MLLDGIETMLVLAQEKTMSKTGSALYISQSAVSKRIANLERHLGKKLIEPKGRYVALTADGLALIRNVGPVFEQLRGQLSEQKNYESTDTILPIDCSETLVAGYFSKVLASCFALDSKIRLSTNHTPRIIENVKSGKAVIGLCAGHLTPHHGLLTFHLFDEPFYVVSASSLKSLPDELITTDLRNNANSYQAGILAGLNITPLMEIDSYSAAVQLALSGATPALAPLSIIRTLKVPTKNFFTFDELQPICRPIYLCVRKNNSRLPRINTVMEAVQTSIEHLRLDSHVI</sequence>
<dbReference type="SUPFAM" id="SSF53850">
    <property type="entry name" value="Periplasmic binding protein-like II"/>
    <property type="match status" value="1"/>
</dbReference>
<dbReference type="PANTHER" id="PTHR30126:SF94">
    <property type="entry name" value="LYSR FAMILY TRANSCRIPTIONAL REGULATOR"/>
    <property type="match status" value="1"/>
</dbReference>
<dbReference type="PROSITE" id="PS50931">
    <property type="entry name" value="HTH_LYSR"/>
    <property type="match status" value="1"/>
</dbReference>
<dbReference type="PANTHER" id="PTHR30126">
    <property type="entry name" value="HTH-TYPE TRANSCRIPTIONAL REGULATOR"/>
    <property type="match status" value="1"/>
</dbReference>
<dbReference type="EMBL" id="JBJDOT010000051">
    <property type="protein sequence ID" value="MFK3866560.1"/>
    <property type="molecule type" value="Genomic_DNA"/>
</dbReference>
<evidence type="ECO:0000256" key="3">
    <source>
        <dbReference type="ARBA" id="ARBA00023125"/>
    </source>
</evidence>
<dbReference type="SUPFAM" id="SSF46785">
    <property type="entry name" value="Winged helix' DNA-binding domain"/>
    <property type="match status" value="1"/>
</dbReference>
<comment type="caution">
    <text evidence="6">The sequence shown here is derived from an EMBL/GenBank/DDBJ whole genome shotgun (WGS) entry which is preliminary data.</text>
</comment>
<evidence type="ECO:0000313" key="7">
    <source>
        <dbReference type="Proteomes" id="UP001620262"/>
    </source>
</evidence>
<keyword evidence="4" id="KW-0804">Transcription</keyword>
<organism evidence="6 7">
    <name type="scientific">Pseudoalteromonas rhizosphaerae</name>
    <dbReference type="NCBI Taxonomy" id="2518973"/>
    <lineage>
        <taxon>Bacteria</taxon>
        <taxon>Pseudomonadati</taxon>
        <taxon>Pseudomonadota</taxon>
        <taxon>Gammaproteobacteria</taxon>
        <taxon>Alteromonadales</taxon>
        <taxon>Pseudoalteromonadaceae</taxon>
        <taxon>Pseudoalteromonas</taxon>
    </lineage>
</organism>
<protein>
    <submittedName>
        <fullName evidence="6">LysR family transcriptional regulator</fullName>
    </submittedName>
</protein>
<dbReference type="InterPro" id="IPR000847">
    <property type="entry name" value="LysR_HTH_N"/>
</dbReference>
<dbReference type="Pfam" id="PF00126">
    <property type="entry name" value="HTH_1"/>
    <property type="match status" value="1"/>
</dbReference>
<dbReference type="InterPro" id="IPR005119">
    <property type="entry name" value="LysR_subst-bd"/>
</dbReference>
<dbReference type="CDD" id="cd05466">
    <property type="entry name" value="PBP2_LTTR_substrate"/>
    <property type="match status" value="1"/>
</dbReference>
<reference evidence="6 7" key="1">
    <citation type="submission" date="2024-11" db="EMBL/GenBank/DDBJ databases">
        <title>The Natural Products Discovery Center: Release of the First 8490 Sequenced Strains for Exploring Actinobacteria Biosynthetic Diversity.</title>
        <authorList>
            <person name="Kalkreuter E."/>
            <person name="Kautsar S.A."/>
            <person name="Yang D."/>
            <person name="Bader C.D."/>
            <person name="Teijaro C.N."/>
            <person name="Fluegel L."/>
            <person name="Davis C.M."/>
            <person name="Simpson J.R."/>
            <person name="Lauterbach L."/>
            <person name="Steele A.D."/>
            <person name="Gui C."/>
            <person name="Meng S."/>
            <person name="Li G."/>
            <person name="Viehrig K."/>
            <person name="Ye F."/>
            <person name="Su P."/>
            <person name="Kiefer A.F."/>
            <person name="Nichols A."/>
            <person name="Cepeda A.J."/>
            <person name="Yan W."/>
            <person name="Fan B."/>
            <person name="Jiang Y."/>
            <person name="Adhikari A."/>
            <person name="Zheng C.-J."/>
            <person name="Schuster L."/>
            <person name="Cowan T.M."/>
            <person name="Smanski M.J."/>
            <person name="Chevrette M.G."/>
            <person name="De Carvalho L.P.S."/>
            <person name="Shen B."/>
        </authorList>
    </citation>
    <scope>NUCLEOTIDE SEQUENCE [LARGE SCALE GENOMIC DNA]</scope>
    <source>
        <strain evidence="6 7">NPDC078403</strain>
    </source>
</reference>
<dbReference type="InterPro" id="IPR036388">
    <property type="entry name" value="WH-like_DNA-bd_sf"/>
</dbReference>
<evidence type="ECO:0000256" key="4">
    <source>
        <dbReference type="ARBA" id="ARBA00023163"/>
    </source>
</evidence>
<comment type="similarity">
    <text evidence="1">Belongs to the LysR transcriptional regulatory family.</text>
</comment>
<proteinExistence type="inferred from homology"/>